<proteinExistence type="predicted"/>
<keyword evidence="1" id="KW-0472">Membrane</keyword>
<accession>A0A6J5RNL1</accession>
<keyword evidence="1" id="KW-0812">Transmembrane</keyword>
<evidence type="ECO:0000313" key="3">
    <source>
        <dbReference type="EMBL" id="CAB4210251.1"/>
    </source>
</evidence>
<organism evidence="2">
    <name type="scientific">uncultured Caudovirales phage</name>
    <dbReference type="NCBI Taxonomy" id="2100421"/>
    <lineage>
        <taxon>Viruses</taxon>
        <taxon>Duplodnaviria</taxon>
        <taxon>Heunggongvirae</taxon>
        <taxon>Uroviricota</taxon>
        <taxon>Caudoviricetes</taxon>
        <taxon>Peduoviridae</taxon>
        <taxon>Maltschvirus</taxon>
        <taxon>Maltschvirus maltsch</taxon>
    </lineage>
</organism>
<name>A0A6J5RNL1_9CAUD</name>
<evidence type="ECO:0000313" key="4">
    <source>
        <dbReference type="EMBL" id="CAB5227412.1"/>
    </source>
</evidence>
<keyword evidence="1" id="KW-1133">Transmembrane helix</keyword>
<gene>
    <name evidence="2" type="ORF">UFOVP1306_23</name>
    <name evidence="3" type="ORF">UFOVP1422_25</name>
    <name evidence="4" type="ORF">UFOVP1519_41</name>
</gene>
<evidence type="ECO:0000256" key="1">
    <source>
        <dbReference type="SAM" id="Phobius"/>
    </source>
</evidence>
<reference evidence="2" key="1">
    <citation type="submission" date="2020-05" db="EMBL/GenBank/DDBJ databases">
        <authorList>
            <person name="Chiriac C."/>
            <person name="Salcher M."/>
            <person name="Ghai R."/>
            <person name="Kavagutti S V."/>
        </authorList>
    </citation>
    <scope>NUCLEOTIDE SEQUENCE</scope>
</reference>
<evidence type="ECO:0000313" key="2">
    <source>
        <dbReference type="EMBL" id="CAB4197612.1"/>
    </source>
</evidence>
<dbReference type="EMBL" id="LR798370">
    <property type="protein sequence ID" value="CAB5227412.1"/>
    <property type="molecule type" value="Genomic_DNA"/>
</dbReference>
<protein>
    <submittedName>
        <fullName evidence="2">Uncharacterized protein</fullName>
    </submittedName>
</protein>
<sequence length="108" mass="11774">MDIRSFQGAFVISSIAGTSSILIHAVDTVTTGETSQLFTSMGVFGAALGIAYFMLRRGDKREHDLLAIAREDGLADKRALLEALAVVTSLQNELADLRRRTRPHSNEL</sequence>
<dbReference type="EMBL" id="LR797265">
    <property type="protein sequence ID" value="CAB4197612.1"/>
    <property type="molecule type" value="Genomic_DNA"/>
</dbReference>
<feature type="transmembrane region" description="Helical" evidence="1">
    <location>
        <begin position="37"/>
        <end position="55"/>
    </location>
</feature>
<feature type="transmembrane region" description="Helical" evidence="1">
    <location>
        <begin position="7"/>
        <end position="25"/>
    </location>
</feature>
<dbReference type="EMBL" id="LR797368">
    <property type="protein sequence ID" value="CAB4210251.1"/>
    <property type="molecule type" value="Genomic_DNA"/>
</dbReference>